<evidence type="ECO:0000256" key="2">
    <source>
        <dbReference type="SAM" id="MobiDB-lite"/>
    </source>
</evidence>
<evidence type="ECO:0000259" key="4">
    <source>
        <dbReference type="Pfam" id="PF12894"/>
    </source>
</evidence>
<feature type="repeat" description="WD" evidence="1">
    <location>
        <begin position="380"/>
        <end position="421"/>
    </location>
</feature>
<evidence type="ECO:0000313" key="5">
    <source>
        <dbReference type="EMBL" id="KPL73432.1"/>
    </source>
</evidence>
<dbReference type="RefSeq" id="WP_062421864.1">
    <property type="nucleotide sequence ID" value="NZ_BBYA01000009.1"/>
</dbReference>
<dbReference type="PATRIC" id="fig|229920.5.peg.2527"/>
<keyword evidence="3" id="KW-0732">Signal</keyword>
<evidence type="ECO:0000313" key="6">
    <source>
        <dbReference type="Proteomes" id="UP000050430"/>
    </source>
</evidence>
<feature type="signal peptide" evidence="3">
    <location>
        <begin position="1"/>
        <end position="22"/>
    </location>
</feature>
<evidence type="ECO:0000256" key="3">
    <source>
        <dbReference type="SAM" id="SignalP"/>
    </source>
</evidence>
<dbReference type="PANTHER" id="PTHR19879">
    <property type="entry name" value="TRANSCRIPTION INITIATION FACTOR TFIID"/>
    <property type="match status" value="1"/>
</dbReference>
<dbReference type="OrthoDB" id="141273at2"/>
<evidence type="ECO:0000256" key="1">
    <source>
        <dbReference type="PROSITE-ProRule" id="PRU00221"/>
    </source>
</evidence>
<name>A0A0P6XE38_9CHLR</name>
<dbReference type="Proteomes" id="UP000050430">
    <property type="component" value="Unassembled WGS sequence"/>
</dbReference>
<keyword evidence="6" id="KW-1185">Reference proteome</keyword>
<dbReference type="Pfam" id="PF00400">
    <property type="entry name" value="WD40"/>
    <property type="match status" value="1"/>
</dbReference>
<dbReference type="SUPFAM" id="SSF82171">
    <property type="entry name" value="DPP6 N-terminal domain-like"/>
    <property type="match status" value="1"/>
</dbReference>
<dbReference type="PANTHER" id="PTHR19879:SF9">
    <property type="entry name" value="TRANSCRIPTION INITIATION FACTOR TFIID SUBUNIT 5"/>
    <property type="match status" value="1"/>
</dbReference>
<dbReference type="InterPro" id="IPR011047">
    <property type="entry name" value="Quinoprotein_ADH-like_sf"/>
</dbReference>
<dbReference type="InterPro" id="IPR015943">
    <property type="entry name" value="WD40/YVTN_repeat-like_dom_sf"/>
</dbReference>
<dbReference type="SUPFAM" id="SSF50998">
    <property type="entry name" value="Quinoprotein alcohol dehydrogenase-like"/>
    <property type="match status" value="1"/>
</dbReference>
<dbReference type="PROSITE" id="PS50082">
    <property type="entry name" value="WD_REPEATS_2"/>
    <property type="match status" value="2"/>
</dbReference>
<dbReference type="STRING" id="229920.ADM99_04345"/>
<protein>
    <recommendedName>
        <fullName evidence="4">Anaphase-promoting complex subunit 4-like WD40 domain-containing protein</fullName>
    </recommendedName>
</protein>
<dbReference type="EMBL" id="LGCK01000006">
    <property type="protein sequence ID" value="KPL73432.1"/>
    <property type="molecule type" value="Genomic_DNA"/>
</dbReference>
<proteinExistence type="predicted"/>
<gene>
    <name evidence="5" type="ORF">ADM99_04345</name>
</gene>
<dbReference type="Gene3D" id="2.130.10.10">
    <property type="entry name" value="YVTN repeat-like/Quinoprotein amine dehydrogenase"/>
    <property type="match status" value="4"/>
</dbReference>
<dbReference type="InterPro" id="IPR001680">
    <property type="entry name" value="WD40_rpt"/>
</dbReference>
<feature type="repeat" description="WD" evidence="1">
    <location>
        <begin position="645"/>
        <end position="679"/>
    </location>
</feature>
<dbReference type="AlphaFoldDB" id="A0A0P6XE38"/>
<feature type="domain" description="Anaphase-promoting complex subunit 4-like WD40" evidence="4">
    <location>
        <begin position="648"/>
        <end position="722"/>
    </location>
</feature>
<reference evidence="5 6" key="1">
    <citation type="submission" date="2015-07" db="EMBL/GenBank/DDBJ databases">
        <title>Genome sequence of Leptolinea tardivitalis DSM 16556.</title>
        <authorList>
            <person name="Hemp J."/>
            <person name="Ward L.M."/>
            <person name="Pace L.A."/>
            <person name="Fischer W.W."/>
        </authorList>
    </citation>
    <scope>NUCLEOTIDE SEQUENCE [LARGE SCALE GENOMIC DNA]</scope>
    <source>
        <strain evidence="5 6">YMTK-2</strain>
    </source>
</reference>
<accession>A0A0P6XE38</accession>
<organism evidence="5 6">
    <name type="scientific">Leptolinea tardivitalis</name>
    <dbReference type="NCBI Taxonomy" id="229920"/>
    <lineage>
        <taxon>Bacteria</taxon>
        <taxon>Bacillati</taxon>
        <taxon>Chloroflexota</taxon>
        <taxon>Anaerolineae</taxon>
        <taxon>Anaerolineales</taxon>
        <taxon>Anaerolineaceae</taxon>
        <taxon>Leptolinea</taxon>
    </lineage>
</organism>
<feature type="region of interest" description="Disordered" evidence="2">
    <location>
        <begin position="40"/>
        <end position="79"/>
    </location>
</feature>
<dbReference type="SMART" id="SM00320">
    <property type="entry name" value="WD40"/>
    <property type="match status" value="8"/>
</dbReference>
<feature type="compositionally biased region" description="Low complexity" evidence="2">
    <location>
        <begin position="41"/>
        <end position="64"/>
    </location>
</feature>
<dbReference type="InterPro" id="IPR024977">
    <property type="entry name" value="Apc4-like_WD40_dom"/>
</dbReference>
<keyword evidence="1" id="KW-0853">WD repeat</keyword>
<dbReference type="Pfam" id="PF12894">
    <property type="entry name" value="ANAPC4_WD40"/>
    <property type="match status" value="1"/>
</dbReference>
<feature type="chain" id="PRO_5006133000" description="Anaphase-promoting complex subunit 4-like WD40 domain-containing protein" evidence="3">
    <location>
        <begin position="23"/>
        <end position="1035"/>
    </location>
</feature>
<sequence>MNKRWMFLALILCMAFNSFGFAGHTYESQANLAETVIPTSEETGQTPPAETPTPETVSSTPTAEQTLTPGDTSAPVQPTTPVMTAVVPTEEIAPTTAPEQAQVINAENSSKLTLKRQDGIGWGSLQKLIVSPDGKNVLLSYSTRLTLLNLGDLSTIWEVDPGRILTDITFTKDGSHLVSCSPGGTVQIIDAATGAILTTSIPQREGVRSMALSDHGEYFAILDYTGISTVWNISTGKQVQDNNGAANPGGINAIFMSPGGGTLLIDGIDSKVHKQVQQWNVTDGKFKIGLLGVLNEMVRWKFSPDARRIFGINTRSLTAQPANTLVSWNSANGVLLKTYDSVGLITDYKISPDGTTLLIATEDNQIHVLDVESGGKKGVFAKHTTRIAGMDFTPDSQGVVSLGVDGKLYEWNVANQKADSEHDLKFATPRDSMMFSSQGQRAALLSPDQKKLGVMDVGTLSGVQMIGPEEISLRIPALSPRGDLAAAIDAQNGLNIWDVTSGKKLQTIPTKTRQPVKKIKFSPDGKLVATLSEGQIFVWDAATGSKVREVAGQNDFDFSPVEKILASDSTDNRLFLTNLDTGKTVTAIPGDHIDAISYSPGGDRIAIGGQKVQAKERGLVNLIYQIDLTSKQRMPVEMPELLGTVSSMAYSPNMDLLAASDSQGNIYLWNLMDGKRTAFFEELAFSPSELAFNKEGTELLVGGGDGTIGVISTTGGETAGQPKAAEAPGESTIPELSSTPYTHTKGSVTVQLPQGWNLKEPSDLAFVSSEKNSNGIVAFVATNTINPLTDEGFLNYISGCEAQFAISVANYKETDRGIDTRKGSGYVTKTVSISGIEYFFETYYTRDGSIVYQVNFFTRKPYIETYLPIYQGIYASLKINKAYISKQMPYEEVNTINGADNSFVYAVPTGWISETMQVTDTNARQYSAPDKSALMQVFAIPWDDKQMIGDTEIYASMQTWLETQEGTVTIVNREKTETGGWQITYALPEKNRNGVITGLKIGTNLQTLNVEYPTDLAAQYSMLAAKLVARFSLPK</sequence>
<comment type="caution">
    <text evidence="5">The sequence shown here is derived from an EMBL/GenBank/DDBJ whole genome shotgun (WGS) entry which is preliminary data.</text>
</comment>